<evidence type="ECO:0000313" key="2">
    <source>
        <dbReference type="EMBL" id="VDP23717.1"/>
    </source>
</evidence>
<proteinExistence type="predicted"/>
<evidence type="ECO:0000313" key="3">
    <source>
        <dbReference type="Proteomes" id="UP000270296"/>
    </source>
</evidence>
<reference evidence="2 3" key="2">
    <citation type="submission" date="2018-11" db="EMBL/GenBank/DDBJ databases">
        <authorList>
            <consortium name="Pathogen Informatics"/>
        </authorList>
    </citation>
    <scope>NUCLEOTIDE SEQUENCE [LARGE SCALE GENOMIC DNA]</scope>
</reference>
<dbReference type="WBParaSite" id="SBAD_0000987501-mRNA-1">
    <property type="protein sequence ID" value="SBAD_0000987501-mRNA-1"/>
    <property type="gene ID" value="SBAD_0000987501"/>
</dbReference>
<evidence type="ECO:0000256" key="1">
    <source>
        <dbReference type="SAM" id="MobiDB-lite"/>
    </source>
</evidence>
<dbReference type="EMBL" id="UZAM01012828">
    <property type="protein sequence ID" value="VDP23717.1"/>
    <property type="molecule type" value="Genomic_DNA"/>
</dbReference>
<dbReference type="Proteomes" id="UP000270296">
    <property type="component" value="Unassembled WGS sequence"/>
</dbReference>
<evidence type="ECO:0000313" key="4">
    <source>
        <dbReference type="WBParaSite" id="SBAD_0000987501-mRNA-1"/>
    </source>
</evidence>
<reference evidence="4" key="1">
    <citation type="submission" date="2016-06" db="UniProtKB">
        <authorList>
            <consortium name="WormBaseParasite"/>
        </authorList>
    </citation>
    <scope>IDENTIFICATION</scope>
</reference>
<protein>
    <submittedName>
        <fullName evidence="2 4">Uncharacterized protein</fullName>
    </submittedName>
</protein>
<organism evidence="4">
    <name type="scientific">Soboliphyme baturini</name>
    <dbReference type="NCBI Taxonomy" id="241478"/>
    <lineage>
        <taxon>Eukaryota</taxon>
        <taxon>Metazoa</taxon>
        <taxon>Ecdysozoa</taxon>
        <taxon>Nematoda</taxon>
        <taxon>Enoplea</taxon>
        <taxon>Dorylaimia</taxon>
        <taxon>Dioctophymatida</taxon>
        <taxon>Dioctophymatoidea</taxon>
        <taxon>Soboliphymatidae</taxon>
        <taxon>Soboliphyme</taxon>
    </lineage>
</organism>
<gene>
    <name evidence="2" type="ORF">SBAD_LOCUS9527</name>
</gene>
<feature type="compositionally biased region" description="Basic residues" evidence="1">
    <location>
        <begin position="66"/>
        <end position="75"/>
    </location>
</feature>
<sequence length="111" mass="12992">MPPADCRRLTSLDVCRRLCVSRVRRREAVKLFTKQLSCVNTYRAEVASLRPRASVPRTYKCRRLLGNTRRRKRRPKSPDPFRSPRWLASTGWLPSVDGRRYCCLNSLLDTL</sequence>
<dbReference type="AlphaFoldDB" id="A0A183J0X9"/>
<keyword evidence="3" id="KW-1185">Reference proteome</keyword>
<feature type="region of interest" description="Disordered" evidence="1">
    <location>
        <begin position="66"/>
        <end position="85"/>
    </location>
</feature>
<name>A0A183J0X9_9BILA</name>
<accession>A0A183J0X9</accession>